<comment type="similarity">
    <text evidence="2 6">Belongs to the group II decarboxylase family.</text>
</comment>
<organism evidence="7 8">
    <name type="scientific">Polaribacter ponticola</name>
    <dbReference type="NCBI Taxonomy" id="2978475"/>
    <lineage>
        <taxon>Bacteria</taxon>
        <taxon>Pseudomonadati</taxon>
        <taxon>Bacteroidota</taxon>
        <taxon>Flavobacteriia</taxon>
        <taxon>Flavobacteriales</taxon>
        <taxon>Flavobacteriaceae</taxon>
    </lineage>
</organism>
<dbReference type="RefSeq" id="WP_274270553.1">
    <property type="nucleotide sequence ID" value="NZ_JAOSLC020000003.1"/>
</dbReference>
<comment type="caution">
    <text evidence="7">The sequence shown here is derived from an EMBL/GenBank/DDBJ whole genome shotgun (WGS) entry which is preliminary data.</text>
</comment>
<dbReference type="Gene3D" id="3.90.1150.10">
    <property type="entry name" value="Aspartate Aminotransferase, domain 1"/>
    <property type="match status" value="1"/>
</dbReference>
<evidence type="ECO:0000256" key="1">
    <source>
        <dbReference type="ARBA" id="ARBA00001933"/>
    </source>
</evidence>
<evidence type="ECO:0000256" key="3">
    <source>
        <dbReference type="ARBA" id="ARBA00022793"/>
    </source>
</evidence>
<dbReference type="SUPFAM" id="SSF53383">
    <property type="entry name" value="PLP-dependent transferases"/>
    <property type="match status" value="1"/>
</dbReference>
<evidence type="ECO:0000256" key="6">
    <source>
        <dbReference type="RuleBase" id="RU000382"/>
    </source>
</evidence>
<protein>
    <submittedName>
        <fullName evidence="7">Aminotransferase class V-fold PLP-dependent enzyme</fullName>
    </submittedName>
</protein>
<dbReference type="InterPro" id="IPR015424">
    <property type="entry name" value="PyrdxlP-dep_Trfase"/>
</dbReference>
<keyword evidence="7" id="KW-0032">Aminotransferase</keyword>
<keyword evidence="7" id="KW-0808">Transferase</keyword>
<keyword evidence="3" id="KW-0210">Decarboxylase</keyword>
<accession>A0ABT5SDC4</accession>
<sequence>MLTLATSIQYNNIQNFYLTMINKIKELEKLSRLLDPKESIREKWNSEVLDYSNIFINNLDTSKAFIQSKKNGKDIYNLDIDEQAIELTSLLDSTTKNIDGVGINPASGGHMGYIPGGGLYPSALGDYIAAISNRYAGVFYAAPGAVRLENMIIRWMCRLMDYPENSFGNLTSGGSTANLMALVTAREVHNIKARDIEKSVIYLTEQAHHSILKAIRISGLSEAKLRFIPLDENLKLSAEHLEKVIIEDRKNGLIPFYINASFGTTNTGTIDPLESIAVIAKKHKLWFHVDGAYGGFFKLVNELDSKFKGIKEADSITLDPHKTLFIPYGTGAILIKDKENLLKAYHYQADYMQDIIGKEDEISPADISTEQTKHFRGMRMWLPLKLFGLKPFRAALEEKLNLTKYFYDEIQKIERFEVGPEPELSVAIFRYVPKDEDANLFNRELIEAIQNDGRIFLSSTNINNVFWIRIAIVQFRTHLEQIDLLLDIIKKYLDDTLTELN</sequence>
<dbReference type="InterPro" id="IPR015421">
    <property type="entry name" value="PyrdxlP-dep_Trfase_major"/>
</dbReference>
<evidence type="ECO:0000313" key="8">
    <source>
        <dbReference type="Proteomes" id="UP001151478"/>
    </source>
</evidence>
<dbReference type="Proteomes" id="UP001151478">
    <property type="component" value="Unassembled WGS sequence"/>
</dbReference>
<dbReference type="GO" id="GO:0008483">
    <property type="term" value="F:transaminase activity"/>
    <property type="evidence" value="ECO:0007669"/>
    <property type="project" value="UniProtKB-KW"/>
</dbReference>
<dbReference type="Pfam" id="PF00282">
    <property type="entry name" value="Pyridoxal_deC"/>
    <property type="match status" value="1"/>
</dbReference>
<name>A0ABT5SDC4_9FLAO</name>
<proteinExistence type="inferred from homology"/>
<comment type="cofactor">
    <cofactor evidence="1 6">
        <name>pyridoxal 5'-phosphate</name>
        <dbReference type="ChEBI" id="CHEBI:597326"/>
    </cofactor>
</comment>
<dbReference type="InterPro" id="IPR015422">
    <property type="entry name" value="PyrdxlP-dep_Trfase_small"/>
</dbReference>
<dbReference type="InterPro" id="IPR010977">
    <property type="entry name" value="Aromatic_deC"/>
</dbReference>
<dbReference type="PRINTS" id="PR00800">
    <property type="entry name" value="YHDCRBOXLASE"/>
</dbReference>
<dbReference type="InterPro" id="IPR002129">
    <property type="entry name" value="PyrdxlP-dep_de-COase"/>
</dbReference>
<dbReference type="PANTHER" id="PTHR11999">
    <property type="entry name" value="GROUP II PYRIDOXAL-5-PHOSPHATE DECARBOXYLASE"/>
    <property type="match status" value="1"/>
</dbReference>
<evidence type="ECO:0000313" key="7">
    <source>
        <dbReference type="EMBL" id="MDD7915829.1"/>
    </source>
</evidence>
<evidence type="ECO:0000256" key="4">
    <source>
        <dbReference type="ARBA" id="ARBA00022898"/>
    </source>
</evidence>
<evidence type="ECO:0000256" key="5">
    <source>
        <dbReference type="ARBA" id="ARBA00023239"/>
    </source>
</evidence>
<keyword evidence="8" id="KW-1185">Reference proteome</keyword>
<reference evidence="7" key="1">
    <citation type="submission" date="2023-02" db="EMBL/GenBank/DDBJ databases">
        <title>Polaribacter ponticola sp. nov., isolated from seawater.</title>
        <authorList>
            <person name="Baek J.H."/>
            <person name="Kim J.M."/>
            <person name="Choi D.G."/>
            <person name="Jeon C.O."/>
        </authorList>
    </citation>
    <scope>NUCLEOTIDE SEQUENCE</scope>
    <source>
        <strain evidence="7">MSW5</strain>
    </source>
</reference>
<dbReference type="Gene3D" id="3.40.640.10">
    <property type="entry name" value="Type I PLP-dependent aspartate aminotransferase-like (Major domain)"/>
    <property type="match status" value="1"/>
</dbReference>
<dbReference type="PANTHER" id="PTHR11999:SF70">
    <property type="entry name" value="MIP05841P"/>
    <property type="match status" value="1"/>
</dbReference>
<keyword evidence="5 6" id="KW-0456">Lyase</keyword>
<dbReference type="EMBL" id="JAOSLC020000003">
    <property type="protein sequence ID" value="MDD7915829.1"/>
    <property type="molecule type" value="Genomic_DNA"/>
</dbReference>
<gene>
    <name evidence="7" type="ORF">N5A56_015990</name>
</gene>
<evidence type="ECO:0000256" key="2">
    <source>
        <dbReference type="ARBA" id="ARBA00009533"/>
    </source>
</evidence>
<keyword evidence="4 6" id="KW-0663">Pyridoxal phosphate</keyword>